<dbReference type="GO" id="GO:0008270">
    <property type="term" value="F:zinc ion binding"/>
    <property type="evidence" value="ECO:0007669"/>
    <property type="project" value="InterPro"/>
</dbReference>
<evidence type="ECO:0000256" key="1">
    <source>
        <dbReference type="ARBA" id="ARBA00004123"/>
    </source>
</evidence>
<evidence type="ECO:0000256" key="5">
    <source>
        <dbReference type="ARBA" id="ARBA00023242"/>
    </source>
</evidence>
<evidence type="ECO:0000256" key="6">
    <source>
        <dbReference type="SAM" id="MobiDB-lite"/>
    </source>
</evidence>
<evidence type="ECO:0000256" key="2">
    <source>
        <dbReference type="ARBA" id="ARBA00022723"/>
    </source>
</evidence>
<dbReference type="GO" id="GO:0005634">
    <property type="term" value="C:nucleus"/>
    <property type="evidence" value="ECO:0007669"/>
    <property type="project" value="UniProtKB-SubCell"/>
</dbReference>
<dbReference type="KEGG" id="cne:CNL05090"/>
<feature type="compositionally biased region" description="Low complexity" evidence="6">
    <location>
        <begin position="434"/>
        <end position="449"/>
    </location>
</feature>
<sequence>MRSNHAQYRFDKRPPLTKGSACSECKARKVRCPAEKPACSNCVRHSKTCHYPPSRSNIGRTVDGDRSTQSLRALDPPRAVTHPYSPRQRASQSQTPGPDPPRQELHQTTSNLAFFHQPSLGERNQPMPSHLDEVDLSWLLSIPDPRATDVPDMDATAQEHCLWLYFSNQVSSGMEMNIARFYERLISSDPLDRPHPALLNAMFLSVCQASPLEHIRAREESFFEKGDFALKEAIKDSASLPGNMLDLMRAAALMAEWLWGQSRKAEAVLMTSTACRIVLSAGFEHISSSTDLGGPRRELLLRTRNPICLPARDYIEIADRIYAFWDVIMLDLAASIAFGLPANIDLAQIRTPLPRPWPEYGPDPPSPDVYVSDLFKATIAQEDHYSRAHFVYIIQATILLYYSTFQNISSRYPSSWHEHHLPPLPPRRFTSHFASSPTPSSLTTANSSSSTFDLNSVVERFASSLPKELKSFEPATSDPLKAATVFMMQTILSATRMYLADTNDYESPNDAALYQARRIVDLMRITNANGALPPSLSLFILWTLACKILIREVKRLTQLGENIATIPLDADIDQLFQTFSVAAQKAPLVASVFQVLQMIRATPVSGFEQFSPGEEESPTSRSESTHVQASGEESQVPSEGNI</sequence>
<dbReference type="PaxDb" id="214684-Q5K8N0"/>
<dbReference type="RefSeq" id="XP_024513909.1">
    <property type="nucleotide sequence ID" value="XM_024658175.1"/>
</dbReference>
<dbReference type="Pfam" id="PF04082">
    <property type="entry name" value="Fungal_trans"/>
    <property type="match status" value="1"/>
</dbReference>
<keyword evidence="5" id="KW-0539">Nucleus</keyword>
<organism evidence="8 9">
    <name type="scientific">Cryptococcus deneoformans (strain JEC21 / ATCC MYA-565)</name>
    <name type="common">Cryptococcus neoformans var. neoformans serotype D</name>
    <dbReference type="NCBI Taxonomy" id="214684"/>
    <lineage>
        <taxon>Eukaryota</taxon>
        <taxon>Fungi</taxon>
        <taxon>Dikarya</taxon>
        <taxon>Basidiomycota</taxon>
        <taxon>Agaricomycotina</taxon>
        <taxon>Tremellomycetes</taxon>
        <taxon>Tremellales</taxon>
        <taxon>Cryptococcaceae</taxon>
        <taxon>Cryptococcus</taxon>
        <taxon>Cryptococcus neoformans species complex</taxon>
    </lineage>
</organism>
<evidence type="ECO:0000256" key="3">
    <source>
        <dbReference type="ARBA" id="ARBA00023015"/>
    </source>
</evidence>
<dbReference type="SMART" id="SM00066">
    <property type="entry name" value="GAL4"/>
    <property type="match status" value="1"/>
</dbReference>
<dbReference type="HOGENOM" id="CLU_552086_0_0_1"/>
<dbReference type="PROSITE" id="PS00463">
    <property type="entry name" value="ZN2_CY6_FUNGAL_1"/>
    <property type="match status" value="1"/>
</dbReference>
<dbReference type="GO" id="GO:0006351">
    <property type="term" value="P:DNA-templated transcription"/>
    <property type="evidence" value="ECO:0007669"/>
    <property type="project" value="InterPro"/>
</dbReference>
<keyword evidence="4" id="KW-0804">Transcription</keyword>
<proteinExistence type="predicted"/>
<dbReference type="SUPFAM" id="SSF57701">
    <property type="entry name" value="Zn2/Cys6 DNA-binding domain"/>
    <property type="match status" value="1"/>
</dbReference>
<evidence type="ECO:0000313" key="9">
    <source>
        <dbReference type="Proteomes" id="UP000002149"/>
    </source>
</evidence>
<dbReference type="Pfam" id="PF00172">
    <property type="entry name" value="Zn_clus"/>
    <property type="match status" value="1"/>
</dbReference>
<protein>
    <submittedName>
        <fullName evidence="8">Expressed protein</fullName>
    </submittedName>
</protein>
<dbReference type="CDD" id="cd12148">
    <property type="entry name" value="fungal_TF_MHR"/>
    <property type="match status" value="1"/>
</dbReference>
<dbReference type="InterPro" id="IPR007219">
    <property type="entry name" value="XnlR_reg_dom"/>
</dbReference>
<dbReference type="EMBL" id="AE017352">
    <property type="protein sequence ID" value="AAW46708.2"/>
    <property type="molecule type" value="Genomic_DNA"/>
</dbReference>
<dbReference type="InterPro" id="IPR036864">
    <property type="entry name" value="Zn2-C6_fun-type_DNA-bd_sf"/>
</dbReference>
<evidence type="ECO:0000256" key="4">
    <source>
        <dbReference type="ARBA" id="ARBA00023163"/>
    </source>
</evidence>
<dbReference type="PANTHER" id="PTHR47338">
    <property type="entry name" value="ZN(II)2CYS6 TRANSCRIPTION FACTOR (EUROFUNG)-RELATED"/>
    <property type="match status" value="1"/>
</dbReference>
<feature type="region of interest" description="Disordered" evidence="6">
    <location>
        <begin position="1"/>
        <end position="20"/>
    </location>
</feature>
<dbReference type="PROSITE" id="PS50048">
    <property type="entry name" value="ZN2_CY6_FUNGAL_2"/>
    <property type="match status" value="1"/>
</dbReference>
<feature type="region of interest" description="Disordered" evidence="6">
    <location>
        <begin position="51"/>
        <end position="105"/>
    </location>
</feature>
<dbReference type="STRING" id="214684.Q5K8N0"/>
<dbReference type="GeneID" id="3255002"/>
<reference evidence="8 9" key="1">
    <citation type="journal article" date="2005" name="Science">
        <title>The genome of the basidiomycetous yeast and human pathogen Cryptococcus neoformans.</title>
        <authorList>
            <person name="Loftus B.J."/>
            <person name="Fung E."/>
            <person name="Roncaglia P."/>
            <person name="Rowley D."/>
            <person name="Amedeo P."/>
            <person name="Bruno D."/>
            <person name="Vamathevan J."/>
            <person name="Miranda M."/>
            <person name="Anderson I.J."/>
            <person name="Fraser J.A."/>
            <person name="Allen J.E."/>
            <person name="Bosdet I.E."/>
            <person name="Brent M.R."/>
            <person name="Chiu R."/>
            <person name="Doering T.L."/>
            <person name="Donlin M.J."/>
            <person name="D'Souza C.A."/>
            <person name="Fox D.S."/>
            <person name="Grinberg V."/>
            <person name="Fu J."/>
            <person name="Fukushima M."/>
            <person name="Haas B.J."/>
            <person name="Huang J.C."/>
            <person name="Janbon G."/>
            <person name="Jones S.J."/>
            <person name="Koo H.L."/>
            <person name="Krzywinski M.I."/>
            <person name="Kwon-Chung J.K."/>
            <person name="Lengeler K.B."/>
            <person name="Maiti R."/>
            <person name="Marra M.A."/>
            <person name="Marra R.E."/>
            <person name="Mathewson C.A."/>
            <person name="Mitchell T.G."/>
            <person name="Pertea M."/>
            <person name="Riggs F.R."/>
            <person name="Salzberg S.L."/>
            <person name="Schein J.E."/>
            <person name="Shvartsbeyn A."/>
            <person name="Shin H."/>
            <person name="Shumway M."/>
            <person name="Specht C.A."/>
            <person name="Suh B.B."/>
            <person name="Tenney A."/>
            <person name="Utterback T.R."/>
            <person name="Wickes B.L."/>
            <person name="Wortman J.R."/>
            <person name="Wye N.H."/>
            <person name="Kronstad J.W."/>
            <person name="Lodge J.K."/>
            <person name="Heitman J."/>
            <person name="Davis R.W."/>
            <person name="Fraser C.M."/>
            <person name="Hyman R.W."/>
        </authorList>
    </citation>
    <scope>NUCLEOTIDE SEQUENCE [LARGE SCALE GENOMIC DNA]</scope>
    <source>
        <strain evidence="9">JEC21 / ATCC MYA-565</strain>
    </source>
</reference>
<dbReference type="InParanoid" id="Q5K8N0"/>
<dbReference type="Proteomes" id="UP000002149">
    <property type="component" value="Chromosome 12"/>
</dbReference>
<dbReference type="AlphaFoldDB" id="Q5K8N0"/>
<keyword evidence="3" id="KW-0805">Transcription regulation</keyword>
<dbReference type="CDD" id="cd00067">
    <property type="entry name" value="GAL4"/>
    <property type="match status" value="1"/>
</dbReference>
<dbReference type="GO" id="GO:0003677">
    <property type="term" value="F:DNA binding"/>
    <property type="evidence" value="ECO:0007669"/>
    <property type="project" value="InterPro"/>
</dbReference>
<evidence type="ECO:0000313" key="8">
    <source>
        <dbReference type="EMBL" id="AAW46708.2"/>
    </source>
</evidence>
<dbReference type="GO" id="GO:0000981">
    <property type="term" value="F:DNA-binding transcription factor activity, RNA polymerase II-specific"/>
    <property type="evidence" value="ECO:0007669"/>
    <property type="project" value="InterPro"/>
</dbReference>
<dbReference type="InterPro" id="IPR050815">
    <property type="entry name" value="TF_fung"/>
</dbReference>
<dbReference type="OrthoDB" id="2123952at2759"/>
<dbReference type="Gene3D" id="4.10.240.10">
    <property type="entry name" value="Zn(2)-C6 fungal-type DNA-binding domain"/>
    <property type="match status" value="1"/>
</dbReference>
<feature type="region of interest" description="Disordered" evidence="6">
    <location>
        <begin position="607"/>
        <end position="642"/>
    </location>
</feature>
<name>Q5K8N0_CRYD1</name>
<dbReference type="InterPro" id="IPR001138">
    <property type="entry name" value="Zn2Cys6_DnaBD"/>
</dbReference>
<feature type="domain" description="Zn(2)-C6 fungal-type" evidence="7">
    <location>
        <begin position="21"/>
        <end position="51"/>
    </location>
</feature>
<dbReference type="PANTHER" id="PTHR47338:SF29">
    <property type="entry name" value="ZN(2)-C6 FUNGAL-TYPE DOMAIN-CONTAINING PROTEIN"/>
    <property type="match status" value="1"/>
</dbReference>
<dbReference type="SMART" id="SM00906">
    <property type="entry name" value="Fungal_trans"/>
    <property type="match status" value="1"/>
</dbReference>
<feature type="region of interest" description="Disordered" evidence="6">
    <location>
        <begin position="427"/>
        <end position="449"/>
    </location>
</feature>
<keyword evidence="9" id="KW-1185">Reference proteome</keyword>
<evidence type="ECO:0000259" key="7">
    <source>
        <dbReference type="PROSITE" id="PS50048"/>
    </source>
</evidence>
<keyword evidence="2" id="KW-0479">Metal-binding</keyword>
<comment type="subcellular location">
    <subcellularLocation>
        <location evidence="1">Nucleus</location>
    </subcellularLocation>
</comment>
<accession>Q5K8N0</accession>
<dbReference type="VEuPathDB" id="FungiDB:CNL05090"/>
<feature type="compositionally biased region" description="Polar residues" evidence="6">
    <location>
        <begin position="626"/>
        <end position="642"/>
    </location>
</feature>
<gene>
    <name evidence="8" type="ordered locus">CNL05090</name>
</gene>